<dbReference type="GO" id="GO:0030246">
    <property type="term" value="F:carbohydrate binding"/>
    <property type="evidence" value="ECO:0007669"/>
    <property type="project" value="InterPro"/>
</dbReference>
<proteinExistence type="predicted"/>
<dbReference type="GO" id="GO:0016853">
    <property type="term" value="F:isomerase activity"/>
    <property type="evidence" value="ECO:0007669"/>
    <property type="project" value="InterPro"/>
</dbReference>
<dbReference type="PANTHER" id="PTHR11122:SF40">
    <property type="entry name" value="GLUCOSE-6-PHOSPHATE 1-EPIMERASE"/>
    <property type="match status" value="1"/>
</dbReference>
<dbReference type="EMBL" id="HG994372">
    <property type="protein sequence ID" value="CAF2107187.1"/>
    <property type="molecule type" value="Genomic_DNA"/>
</dbReference>
<dbReference type="InterPro" id="IPR011013">
    <property type="entry name" value="Gal_mutarotase_sf_dom"/>
</dbReference>
<dbReference type="AlphaFoldDB" id="A0A816UEG6"/>
<dbReference type="InterPro" id="IPR008183">
    <property type="entry name" value="Aldose_1/G6P_1-epimerase"/>
</dbReference>
<dbReference type="Proteomes" id="UP001295469">
    <property type="component" value="Chromosome C08"/>
</dbReference>
<accession>A0A816UEG6</accession>
<dbReference type="PANTHER" id="PTHR11122">
    <property type="entry name" value="APOSPORY-ASSOCIATED PROTEIN C-RELATED"/>
    <property type="match status" value="1"/>
</dbReference>
<reference evidence="1" key="1">
    <citation type="submission" date="2021-01" db="EMBL/GenBank/DDBJ databases">
        <authorList>
            <consortium name="Genoscope - CEA"/>
            <person name="William W."/>
        </authorList>
    </citation>
    <scope>NUCLEOTIDE SEQUENCE</scope>
</reference>
<organism evidence="1">
    <name type="scientific">Brassica napus</name>
    <name type="common">Rape</name>
    <dbReference type="NCBI Taxonomy" id="3708"/>
    <lineage>
        <taxon>Eukaryota</taxon>
        <taxon>Viridiplantae</taxon>
        <taxon>Streptophyta</taxon>
        <taxon>Embryophyta</taxon>
        <taxon>Tracheophyta</taxon>
        <taxon>Spermatophyta</taxon>
        <taxon>Magnoliopsida</taxon>
        <taxon>eudicotyledons</taxon>
        <taxon>Gunneridae</taxon>
        <taxon>Pentapetalae</taxon>
        <taxon>rosids</taxon>
        <taxon>malvids</taxon>
        <taxon>Brassicales</taxon>
        <taxon>Brassicaceae</taxon>
        <taxon>Brassiceae</taxon>
        <taxon>Brassica</taxon>
    </lineage>
</organism>
<protein>
    <submittedName>
        <fullName evidence="1">(rape) hypothetical protein</fullName>
    </submittedName>
</protein>
<dbReference type="SUPFAM" id="SSF74650">
    <property type="entry name" value="Galactose mutarotase-like"/>
    <property type="match status" value="1"/>
</dbReference>
<dbReference type="Gene3D" id="2.70.98.10">
    <property type="match status" value="2"/>
</dbReference>
<dbReference type="InterPro" id="IPR014718">
    <property type="entry name" value="GH-type_carb-bd"/>
</dbReference>
<dbReference type="Pfam" id="PF01263">
    <property type="entry name" value="Aldose_epim"/>
    <property type="match status" value="2"/>
</dbReference>
<sequence length="225" mass="26106">MYLCRLYSSLQKRFVEAFQYCFHNIVTLVRFSLTWICFFLTKSSHGFVRNRFWKIEAHPLPVPSSHHSSSALVDLIRRSSSQDDLKIWPHKFIYRLRVALGHRGDLTLTSRVRNTDVEGLHGVNYLDQQKNRTRFTDHDKAITFNVDKLGLDRLYLNTPNKIVVHKEGQIDAVVWNPWEKKVSDLGVEDYSRFVAVESAAVHKPIILEPGKEWKGILQMSVVPSS</sequence>
<evidence type="ECO:0000313" key="1">
    <source>
        <dbReference type="EMBL" id="CAF2107187.1"/>
    </source>
</evidence>
<dbReference type="GO" id="GO:0005975">
    <property type="term" value="P:carbohydrate metabolic process"/>
    <property type="evidence" value="ECO:0007669"/>
    <property type="project" value="InterPro"/>
</dbReference>
<gene>
    <name evidence="1" type="ORF">DARMORV10_C08P09720.1</name>
</gene>
<name>A0A816UEG6_BRANA</name>